<dbReference type="PANTHER" id="PTHR43162">
    <property type="match status" value="1"/>
</dbReference>
<evidence type="ECO:0000313" key="3">
    <source>
        <dbReference type="Proteomes" id="UP001550850"/>
    </source>
</evidence>
<dbReference type="PANTHER" id="PTHR43162:SF1">
    <property type="entry name" value="PRESTALK A DIFFERENTIATION PROTEIN A"/>
    <property type="match status" value="1"/>
</dbReference>
<protein>
    <submittedName>
        <fullName evidence="2">NAD(P)H-binding protein</fullName>
    </submittedName>
</protein>
<dbReference type="RefSeq" id="WP_108955843.1">
    <property type="nucleotide sequence ID" value="NZ_BEVZ01000006.1"/>
</dbReference>
<organism evidence="2 3">
    <name type="scientific">Streptomyces fragilis</name>
    <dbReference type="NCBI Taxonomy" id="67301"/>
    <lineage>
        <taxon>Bacteria</taxon>
        <taxon>Bacillati</taxon>
        <taxon>Actinomycetota</taxon>
        <taxon>Actinomycetes</taxon>
        <taxon>Kitasatosporales</taxon>
        <taxon>Streptomycetaceae</taxon>
        <taxon>Streptomyces</taxon>
    </lineage>
</organism>
<evidence type="ECO:0000259" key="1">
    <source>
        <dbReference type="Pfam" id="PF13460"/>
    </source>
</evidence>
<reference evidence="2 3" key="1">
    <citation type="submission" date="2024-06" db="EMBL/GenBank/DDBJ databases">
        <title>The Natural Products Discovery Center: Release of the First 8490 Sequenced Strains for Exploring Actinobacteria Biosynthetic Diversity.</title>
        <authorList>
            <person name="Kalkreuter E."/>
            <person name="Kautsar S.A."/>
            <person name="Yang D."/>
            <person name="Bader C.D."/>
            <person name="Teijaro C.N."/>
            <person name="Fluegel L."/>
            <person name="Davis C.M."/>
            <person name="Simpson J.R."/>
            <person name="Lauterbach L."/>
            <person name="Steele A.D."/>
            <person name="Gui C."/>
            <person name="Meng S."/>
            <person name="Li G."/>
            <person name="Viehrig K."/>
            <person name="Ye F."/>
            <person name="Su P."/>
            <person name="Kiefer A.F."/>
            <person name="Nichols A."/>
            <person name="Cepeda A.J."/>
            <person name="Yan W."/>
            <person name="Fan B."/>
            <person name="Jiang Y."/>
            <person name="Adhikari A."/>
            <person name="Zheng C.-J."/>
            <person name="Schuster L."/>
            <person name="Cowan T.M."/>
            <person name="Smanski M.J."/>
            <person name="Chevrette M.G."/>
            <person name="De Carvalho L.P.S."/>
            <person name="Shen B."/>
        </authorList>
    </citation>
    <scope>NUCLEOTIDE SEQUENCE [LARGE SCALE GENOMIC DNA]</scope>
    <source>
        <strain evidence="2 3">NPDC038104</strain>
    </source>
</reference>
<dbReference type="Gene3D" id="3.40.50.720">
    <property type="entry name" value="NAD(P)-binding Rossmann-like Domain"/>
    <property type="match status" value="1"/>
</dbReference>
<dbReference type="EMBL" id="JBEZUR010000009">
    <property type="protein sequence ID" value="MEU3554300.1"/>
    <property type="molecule type" value="Genomic_DNA"/>
</dbReference>
<gene>
    <name evidence="2" type="ORF">AB0E65_08760</name>
</gene>
<accession>A0ABV2YEY9</accession>
<dbReference type="InterPro" id="IPR016040">
    <property type="entry name" value="NAD(P)-bd_dom"/>
</dbReference>
<dbReference type="Proteomes" id="UP001550850">
    <property type="component" value="Unassembled WGS sequence"/>
</dbReference>
<dbReference type="InterPro" id="IPR036291">
    <property type="entry name" value="NAD(P)-bd_dom_sf"/>
</dbReference>
<evidence type="ECO:0000313" key="2">
    <source>
        <dbReference type="EMBL" id="MEU3554300.1"/>
    </source>
</evidence>
<proteinExistence type="predicted"/>
<keyword evidence="3" id="KW-1185">Reference proteome</keyword>
<dbReference type="Gene3D" id="3.90.25.10">
    <property type="entry name" value="UDP-galactose 4-epimerase, domain 1"/>
    <property type="match status" value="1"/>
</dbReference>
<dbReference type="Pfam" id="PF13460">
    <property type="entry name" value="NAD_binding_10"/>
    <property type="match status" value="1"/>
</dbReference>
<comment type="caution">
    <text evidence="2">The sequence shown here is derived from an EMBL/GenBank/DDBJ whole genome shotgun (WGS) entry which is preliminary data.</text>
</comment>
<dbReference type="InterPro" id="IPR051604">
    <property type="entry name" value="Ergot_Alk_Oxidoreductase"/>
</dbReference>
<sequence>MSAQNVVLVTAATGNLGPHAAARLLDAGVSVRALVLPDDPHRDRLPEGVEVFHGDLADPDSLDAALDGVDGVFLMWPFFTLNVDTAPAVVKKIEATARRVAFVSSVGVHIGLEPVDNNCHAYMEQLLEGTSLDWTFLRTTGFHCNALGFAPQIRAGDVVRYPYGAATRTSVDERDLAAVGAAVLTTDGHAGKKYLVSGPEEVSQAEQVRIIGEVIGRELRWEDIEHDAARRAMVDSGWPASYADGALDYFAQLTTTPEVRSDAVRELTGRPARTFREWALDRADAFR</sequence>
<dbReference type="SUPFAM" id="SSF51735">
    <property type="entry name" value="NAD(P)-binding Rossmann-fold domains"/>
    <property type="match status" value="1"/>
</dbReference>
<feature type="domain" description="NAD(P)-binding" evidence="1">
    <location>
        <begin position="12"/>
        <end position="186"/>
    </location>
</feature>
<name>A0ABV2YEY9_9ACTN</name>